<gene>
    <name evidence="1" type="primary">tnpB</name>
    <name evidence="1" type="ORF">FZC75_10695</name>
</gene>
<dbReference type="Pfam" id="PF05717">
    <property type="entry name" value="TnpB_IS66"/>
    <property type="match status" value="1"/>
</dbReference>
<evidence type="ECO:0000313" key="1">
    <source>
        <dbReference type="EMBL" id="TYS72409.1"/>
    </source>
</evidence>
<dbReference type="InterPro" id="IPR008878">
    <property type="entry name" value="Transposase_IS66_Orf2"/>
</dbReference>
<dbReference type="NCBIfam" id="NF033819">
    <property type="entry name" value="IS66_TnpB"/>
    <property type="match status" value="1"/>
</dbReference>
<evidence type="ECO:0000313" key="2">
    <source>
        <dbReference type="Proteomes" id="UP000324517"/>
    </source>
</evidence>
<dbReference type="PANTHER" id="PTHR36455">
    <property type="match status" value="1"/>
</dbReference>
<comment type="caution">
    <text evidence="1">The sequence shown here is derived from an EMBL/GenBank/DDBJ whole genome shotgun (WGS) entry which is preliminary data.</text>
</comment>
<dbReference type="AlphaFoldDB" id="A0A5D4TAU4"/>
<accession>A0A5D4TAU4</accession>
<organism evidence="1 2">
    <name type="scientific">Sutcliffiella horikoshii</name>
    <dbReference type="NCBI Taxonomy" id="79883"/>
    <lineage>
        <taxon>Bacteria</taxon>
        <taxon>Bacillati</taxon>
        <taxon>Bacillota</taxon>
        <taxon>Bacilli</taxon>
        <taxon>Bacillales</taxon>
        <taxon>Bacillaceae</taxon>
        <taxon>Sutcliffiella</taxon>
    </lineage>
</organism>
<dbReference type="PANTHER" id="PTHR36455:SF1">
    <property type="entry name" value="BLR8292 PROTEIN"/>
    <property type="match status" value="1"/>
</dbReference>
<protein>
    <submittedName>
        <fullName evidence="1">IS66 family insertion sequence element accessory protein TnpB</fullName>
    </submittedName>
</protein>
<sequence>MMASHSLSTFQLNPCSTSQFVFCNRQKDKIKILHWEHNGFLIYYRRLEKGTFFLHAKQLDEQPQLLLIFSFIYLEK</sequence>
<reference evidence="1 2" key="1">
    <citation type="submission" date="2019-08" db="EMBL/GenBank/DDBJ databases">
        <title>Bacillus genomes from the desert of Cuatro Cienegas, Coahuila.</title>
        <authorList>
            <person name="Olmedo-Alvarez G."/>
        </authorList>
    </citation>
    <scope>NUCLEOTIDE SEQUENCE [LARGE SCALE GENOMIC DNA]</scope>
    <source>
        <strain evidence="1 2">CH98b_3T</strain>
    </source>
</reference>
<dbReference type="EMBL" id="VTET01000004">
    <property type="protein sequence ID" value="TYS72409.1"/>
    <property type="molecule type" value="Genomic_DNA"/>
</dbReference>
<name>A0A5D4TAU4_9BACI</name>
<dbReference type="Proteomes" id="UP000324517">
    <property type="component" value="Unassembled WGS sequence"/>
</dbReference>
<proteinExistence type="predicted"/>